<dbReference type="NCBIfam" id="TIGR01629">
    <property type="entry name" value="rep_II_X"/>
    <property type="match status" value="1"/>
</dbReference>
<evidence type="ECO:0000313" key="2">
    <source>
        <dbReference type="EMBL" id="GER94659.1"/>
    </source>
</evidence>
<gene>
    <name evidence="2" type="ORF">A45J_2423</name>
</gene>
<dbReference type="InterPro" id="IPR006516">
    <property type="entry name" value="G2P"/>
</dbReference>
<evidence type="ECO:0000259" key="1">
    <source>
        <dbReference type="Pfam" id="PF05144"/>
    </source>
</evidence>
<dbReference type="InterPro" id="IPR022686">
    <property type="entry name" value="G2P_N"/>
</dbReference>
<proteinExistence type="predicted"/>
<protein>
    <recommendedName>
        <fullName evidence="1">Replication-associated protein G2P N-terminal domain-containing protein</fullName>
    </recommendedName>
</protein>
<dbReference type="GO" id="GO:0006260">
    <property type="term" value="P:DNA replication"/>
    <property type="evidence" value="ECO:0007669"/>
    <property type="project" value="InterPro"/>
</dbReference>
<name>A0A5J4L9B5_9ZZZZ</name>
<reference evidence="2" key="1">
    <citation type="submission" date="2019-10" db="EMBL/GenBank/DDBJ databases">
        <title>Metagenomic sequencing of thiosulfate-disproportionating enrichment culture.</title>
        <authorList>
            <person name="Umezawa K."/>
            <person name="Kojima H."/>
            <person name="Fukui M."/>
        </authorList>
    </citation>
    <scope>NUCLEOTIDE SEQUENCE</scope>
    <source>
        <strain evidence="2">45J</strain>
    </source>
</reference>
<dbReference type="Pfam" id="PF05144">
    <property type="entry name" value="Phage_CRI"/>
    <property type="match status" value="1"/>
</dbReference>
<dbReference type="AlphaFoldDB" id="A0A5J4L9B5"/>
<dbReference type="EMBL" id="BLAB01000001">
    <property type="protein sequence ID" value="GER94659.1"/>
    <property type="molecule type" value="Genomic_DNA"/>
</dbReference>
<comment type="caution">
    <text evidence="2">The sequence shown here is derived from an EMBL/GenBank/DDBJ whole genome shotgun (WGS) entry which is preliminary data.</text>
</comment>
<organism evidence="2">
    <name type="scientific">hot springs metagenome</name>
    <dbReference type="NCBI Taxonomy" id="433727"/>
    <lineage>
        <taxon>unclassified sequences</taxon>
        <taxon>metagenomes</taxon>
        <taxon>ecological metagenomes</taxon>
    </lineage>
</organism>
<sequence>MIDTMGFFIIISYETYNWLRERSIMTQRVYKESGFVEFEYNNFHTSHGNESWRYQVMWKMDTKSWVYDLIHKIPVYIEGVPYLRFEFSAPKILFGHNLYSCNESDALVACNYVRDAFMHEFDVTIPRITDWYCYRLDTCANFELENEQQVRSYIRYLQRFDYPRRIKNLYEDTGIYFASRYSTLKIYCKGLEFKKHDMSRFIYEVDQQRLYKQAQKILRVEVEHKAKLKTIPKELASKGYLYPTFNGYMKIVDLFNGNFDAKKETERIIEKFMSGSETKVMKSLDVFRLLNQFFGRRQANTYYAIYLMLVTQGQKETKRNFSKALYYKALKAFRLLGISFIASDIQKFDIELARGFPKDFSLCMSESNKYYQFPRAA</sequence>
<feature type="domain" description="Replication-associated protein G2P N-terminal" evidence="1">
    <location>
        <begin position="79"/>
        <end position="227"/>
    </location>
</feature>
<accession>A0A5J4L9B5</accession>